<dbReference type="RefSeq" id="WP_258344879.1">
    <property type="nucleotide sequence ID" value="NZ_BAAAYK010000038.1"/>
</dbReference>
<comment type="caution">
    <text evidence="2">The sequence shown here is derived from an EMBL/GenBank/DDBJ whole genome shotgun (WGS) entry which is preliminary data.</text>
</comment>
<feature type="compositionally biased region" description="Basic and acidic residues" evidence="1">
    <location>
        <begin position="249"/>
        <end position="259"/>
    </location>
</feature>
<feature type="compositionally biased region" description="Basic residues" evidence="1">
    <location>
        <begin position="278"/>
        <end position="288"/>
    </location>
</feature>
<evidence type="ECO:0000313" key="3">
    <source>
        <dbReference type="Proteomes" id="UP001500483"/>
    </source>
</evidence>
<proteinExistence type="predicted"/>
<feature type="compositionally biased region" description="Low complexity" evidence="1">
    <location>
        <begin position="165"/>
        <end position="195"/>
    </location>
</feature>
<feature type="region of interest" description="Disordered" evidence="1">
    <location>
        <begin position="162"/>
        <end position="288"/>
    </location>
</feature>
<evidence type="ECO:0000313" key="2">
    <source>
        <dbReference type="EMBL" id="GAA3364157.1"/>
    </source>
</evidence>
<dbReference type="EMBL" id="BAAAYK010000038">
    <property type="protein sequence ID" value="GAA3364157.1"/>
    <property type="molecule type" value="Genomic_DNA"/>
</dbReference>
<evidence type="ECO:0000256" key="1">
    <source>
        <dbReference type="SAM" id="MobiDB-lite"/>
    </source>
</evidence>
<dbReference type="Proteomes" id="UP001500483">
    <property type="component" value="Unassembled WGS sequence"/>
</dbReference>
<reference evidence="3" key="1">
    <citation type="journal article" date="2019" name="Int. J. Syst. Evol. Microbiol.">
        <title>The Global Catalogue of Microorganisms (GCM) 10K type strain sequencing project: providing services to taxonomists for standard genome sequencing and annotation.</title>
        <authorList>
            <consortium name="The Broad Institute Genomics Platform"/>
            <consortium name="The Broad Institute Genome Sequencing Center for Infectious Disease"/>
            <person name="Wu L."/>
            <person name="Ma J."/>
        </authorList>
    </citation>
    <scope>NUCLEOTIDE SEQUENCE [LARGE SCALE GENOMIC DNA]</scope>
    <source>
        <strain evidence="3">JCM 9687</strain>
    </source>
</reference>
<organism evidence="2 3">
    <name type="scientific">Saccharopolyspora gregorii</name>
    <dbReference type="NCBI Taxonomy" id="33914"/>
    <lineage>
        <taxon>Bacteria</taxon>
        <taxon>Bacillati</taxon>
        <taxon>Actinomycetota</taxon>
        <taxon>Actinomycetes</taxon>
        <taxon>Pseudonocardiales</taxon>
        <taxon>Pseudonocardiaceae</taxon>
        <taxon>Saccharopolyspora</taxon>
    </lineage>
</organism>
<accession>A0ABP6RZH7</accession>
<sequence length="288" mass="30881">MPYSQAGNDDEDREAVEQHRAEQQAAERPGEVEPDVLLDVPALRVEELHLEVEDLRAQVSLQAEIRDLLRLSVGADVSLGRADLELKGVEAQAFLKVRLDHVAEIIERVLTSIDRNPEIVLGLTREARGVLRDAGVDDALRGGVGELGEAAARSVQAGSEVVSDAATAAEQAGPAATGEADPAGPADRPAGAPMDRPAEPADRPAESADRPAEPAAERPEPADTDAPGQSAAVAEEPAPATDEQAADQRPPRRPAETARRARYRSATGRRLGDPARRDRPRQRRRHER</sequence>
<gene>
    <name evidence="2" type="ORF">GCM10020366_58910</name>
</gene>
<name>A0ABP6RZH7_9PSEU</name>
<feature type="compositionally biased region" description="Basic and acidic residues" evidence="1">
    <location>
        <begin position="196"/>
        <end position="221"/>
    </location>
</feature>
<protein>
    <submittedName>
        <fullName evidence="2">Uncharacterized protein</fullName>
    </submittedName>
</protein>
<feature type="region of interest" description="Disordered" evidence="1">
    <location>
        <begin position="1"/>
        <end position="33"/>
    </location>
</feature>
<keyword evidence="3" id="KW-1185">Reference proteome</keyword>